<evidence type="ECO:0000313" key="2">
    <source>
        <dbReference type="Proteomes" id="UP001058098"/>
    </source>
</evidence>
<dbReference type="Proteomes" id="UP001058098">
    <property type="component" value="Chromosome"/>
</dbReference>
<sequence length="42" mass="4624">MEHAGVLEIWRNARTKPEMALEEIDRLTAVGVRFGTVLADAG</sequence>
<name>A0ABY5QW25_9HYPH</name>
<proteinExistence type="predicted"/>
<reference evidence="1" key="1">
    <citation type="submission" date="2020-09" db="EMBL/GenBank/DDBJ databases">
        <title>Rhizobia associated with sainfoin plants.</title>
        <authorList>
            <person name="Asharfi S."/>
            <person name="Kuzmanovic N."/>
            <person name="Bunk B."/>
            <person name="Sproeer C."/>
            <person name="Becker M."/>
            <person name="Thuenen T."/>
        </authorList>
    </citation>
    <scope>NUCLEOTIDE SEQUENCE</scope>
    <source>
        <strain evidence="1">OM4</strain>
    </source>
</reference>
<protein>
    <submittedName>
        <fullName evidence="1">Uncharacterized protein</fullName>
    </submittedName>
</protein>
<evidence type="ECO:0000313" key="1">
    <source>
        <dbReference type="EMBL" id="UVC15406.1"/>
    </source>
</evidence>
<gene>
    <name evidence="1" type="ORF">IHQ72_33945</name>
</gene>
<keyword evidence="2" id="KW-1185">Reference proteome</keyword>
<organism evidence="1 2">
    <name type="scientific">Mesorhizobium onobrychidis</name>
    <dbReference type="NCBI Taxonomy" id="2775404"/>
    <lineage>
        <taxon>Bacteria</taxon>
        <taxon>Pseudomonadati</taxon>
        <taxon>Pseudomonadota</taxon>
        <taxon>Alphaproteobacteria</taxon>
        <taxon>Hyphomicrobiales</taxon>
        <taxon>Phyllobacteriaceae</taxon>
        <taxon>Mesorhizobium</taxon>
    </lineage>
</organism>
<dbReference type="EMBL" id="CP062229">
    <property type="protein sequence ID" value="UVC15406.1"/>
    <property type="molecule type" value="Genomic_DNA"/>
</dbReference>
<accession>A0ABY5QW25</accession>